<feature type="region of interest" description="Disordered" evidence="1">
    <location>
        <begin position="167"/>
        <end position="206"/>
    </location>
</feature>
<name>A0A2T3A870_9PEZI</name>
<organism evidence="2 3">
    <name type="scientific">Coniella lustricola</name>
    <dbReference type="NCBI Taxonomy" id="2025994"/>
    <lineage>
        <taxon>Eukaryota</taxon>
        <taxon>Fungi</taxon>
        <taxon>Dikarya</taxon>
        <taxon>Ascomycota</taxon>
        <taxon>Pezizomycotina</taxon>
        <taxon>Sordariomycetes</taxon>
        <taxon>Sordariomycetidae</taxon>
        <taxon>Diaporthales</taxon>
        <taxon>Schizoparmaceae</taxon>
        <taxon>Coniella</taxon>
    </lineage>
</organism>
<feature type="region of interest" description="Disordered" evidence="1">
    <location>
        <begin position="259"/>
        <end position="285"/>
    </location>
</feature>
<dbReference type="Proteomes" id="UP000241462">
    <property type="component" value="Unassembled WGS sequence"/>
</dbReference>
<feature type="region of interest" description="Disordered" evidence="1">
    <location>
        <begin position="40"/>
        <end position="111"/>
    </location>
</feature>
<evidence type="ECO:0000256" key="1">
    <source>
        <dbReference type="SAM" id="MobiDB-lite"/>
    </source>
</evidence>
<evidence type="ECO:0000313" key="3">
    <source>
        <dbReference type="Proteomes" id="UP000241462"/>
    </source>
</evidence>
<dbReference type="OrthoDB" id="5419162at2759"/>
<dbReference type="AlphaFoldDB" id="A0A2T3A870"/>
<sequence length="285" mass="30539">MAEIPIYNMNDINDVEDVEEIDDVAAMAAAMGFSGFGMQPAAKKRKFNPNADASVAGLPNKPSNNAGRDSSTGANSAPLGQRRLPLPPANLHSRPHNGVKTPPRGRDADGIYLDHDEDCLVHDDNDGIGGTGIAVGGGAIGANHADPTHLVASQSMDKQHSRTDNNINLDAQATGPATPYQRTQIEPRNQQQHQRRGRGGAHADNGKPWWEDYVDVRMNENPWARLEQQRGLEARGTWPPPILTASTKPNAGILKTIGTETDAATDIPTTDGQEEASNLNVPDEC</sequence>
<keyword evidence="3" id="KW-1185">Reference proteome</keyword>
<feature type="compositionally biased region" description="Polar residues" evidence="1">
    <location>
        <begin position="61"/>
        <end position="75"/>
    </location>
</feature>
<accession>A0A2T3A870</accession>
<reference evidence="2 3" key="1">
    <citation type="journal article" date="2018" name="Mycol. Prog.">
        <title>Coniella lustricola, a new species from submerged detritus.</title>
        <authorList>
            <person name="Raudabaugh D.B."/>
            <person name="Iturriaga T."/>
            <person name="Carver A."/>
            <person name="Mondo S."/>
            <person name="Pangilinan J."/>
            <person name="Lipzen A."/>
            <person name="He G."/>
            <person name="Amirebrahimi M."/>
            <person name="Grigoriev I.V."/>
            <person name="Miller A.N."/>
        </authorList>
    </citation>
    <scope>NUCLEOTIDE SEQUENCE [LARGE SCALE GENOMIC DNA]</scope>
    <source>
        <strain evidence="2 3">B22-T-1</strain>
    </source>
</reference>
<dbReference type="EMBL" id="KZ678440">
    <property type="protein sequence ID" value="PSR85603.1"/>
    <property type="molecule type" value="Genomic_DNA"/>
</dbReference>
<gene>
    <name evidence="2" type="ORF">BD289DRAFT_482615</name>
</gene>
<evidence type="ECO:0000313" key="2">
    <source>
        <dbReference type="EMBL" id="PSR85603.1"/>
    </source>
</evidence>
<feature type="compositionally biased region" description="Polar residues" evidence="1">
    <location>
        <begin position="267"/>
        <end position="285"/>
    </location>
</feature>
<feature type="compositionally biased region" description="Polar residues" evidence="1">
    <location>
        <begin position="180"/>
        <end position="189"/>
    </location>
</feature>
<dbReference type="InParanoid" id="A0A2T3A870"/>
<proteinExistence type="predicted"/>
<protein>
    <submittedName>
        <fullName evidence="2">Uncharacterized protein</fullName>
    </submittedName>
</protein>